<dbReference type="Proteomes" id="UP001596137">
    <property type="component" value="Unassembled WGS sequence"/>
</dbReference>
<keyword evidence="3" id="KW-0812">Transmembrane</keyword>
<feature type="domain" description="ABC transporter" evidence="4">
    <location>
        <begin position="337"/>
        <end position="578"/>
    </location>
</feature>
<dbReference type="InterPro" id="IPR027417">
    <property type="entry name" value="P-loop_NTPase"/>
</dbReference>
<evidence type="ECO:0000313" key="6">
    <source>
        <dbReference type="Proteomes" id="UP001596137"/>
    </source>
</evidence>
<evidence type="ECO:0000256" key="2">
    <source>
        <dbReference type="ARBA" id="ARBA00022840"/>
    </source>
</evidence>
<keyword evidence="3" id="KW-0472">Membrane</keyword>
<evidence type="ECO:0000256" key="1">
    <source>
        <dbReference type="ARBA" id="ARBA00022741"/>
    </source>
</evidence>
<proteinExistence type="predicted"/>
<reference evidence="6" key="1">
    <citation type="journal article" date="2019" name="Int. J. Syst. Evol. Microbiol.">
        <title>The Global Catalogue of Microorganisms (GCM) 10K type strain sequencing project: providing services to taxonomists for standard genome sequencing and annotation.</title>
        <authorList>
            <consortium name="The Broad Institute Genomics Platform"/>
            <consortium name="The Broad Institute Genome Sequencing Center for Infectious Disease"/>
            <person name="Wu L."/>
            <person name="Ma J."/>
        </authorList>
    </citation>
    <scope>NUCLEOTIDE SEQUENCE [LARGE SCALE GENOMIC DNA]</scope>
    <source>
        <strain evidence="6">JCM 30346</strain>
    </source>
</reference>
<feature type="transmembrane region" description="Helical" evidence="3">
    <location>
        <begin position="131"/>
        <end position="153"/>
    </location>
</feature>
<dbReference type="SMART" id="SM00382">
    <property type="entry name" value="AAA"/>
    <property type="match status" value="1"/>
</dbReference>
<evidence type="ECO:0000259" key="4">
    <source>
        <dbReference type="PROSITE" id="PS50893"/>
    </source>
</evidence>
<protein>
    <submittedName>
        <fullName evidence="5">ATP-binding cassette domain-containing protein</fullName>
    </submittedName>
</protein>
<sequence>MTGYPRVWRMMMALCWRERPRATATLLAATLVTTGAVAALGLTLKVLVDAVQAGDRTAVVIGATGAALAFGAHWGLGHLVHLMTVKLVERVSLSRVEPEIMGICAGLPGIEHLERPEFLDRVTALRGRSGAIVDSAWAVLQAVASALGLAVTLAVLGSVNPWLLLLLACAAGQLWLERRGKRGVAAADLASAPDLRLHRHLYRDVCVEPAALAEVRTGAAAGDLLASQAEAWRRATAVRFRAALAAAAWSSAGWVVFATGFAGAIALVASTGSPGQIVLAATVGAQLRGVVEAVLRRSAQAGGHRRVLAPYLWLRDYAAGHAATAGQVPPERLRSGIELSGVTFAYPGAAEPAVREVSAVLPAGSVVALVGEYGSGKTTLVKLLAKLYRPASGRITVDGADLERLDTAGWRAASSAAFQDFGRYQTTFADAVTMGAPPRDLVAAVEAAGADELVARLPDGGATLLGARFGGVELSEGQWQKVALARACARPAPLLFILDEPTASLDAPSEHAVFTGYIRRSRAIAAATGAITVIVSHRFSTVAEADLILVMAHGRLTEAGTHEELLAAGGDYAALYGVQATAYAAG</sequence>
<dbReference type="GO" id="GO:0005524">
    <property type="term" value="F:ATP binding"/>
    <property type="evidence" value="ECO:0007669"/>
    <property type="project" value="UniProtKB-KW"/>
</dbReference>
<evidence type="ECO:0000313" key="5">
    <source>
        <dbReference type="EMBL" id="MFC6080079.1"/>
    </source>
</evidence>
<dbReference type="PANTHER" id="PTHR24221:SF654">
    <property type="entry name" value="ATP-BINDING CASSETTE SUB-FAMILY B MEMBER 6"/>
    <property type="match status" value="1"/>
</dbReference>
<feature type="transmembrane region" description="Helical" evidence="3">
    <location>
        <begin position="159"/>
        <end position="176"/>
    </location>
</feature>
<accession>A0ABW1N9L6</accession>
<dbReference type="InterPro" id="IPR003439">
    <property type="entry name" value="ABC_transporter-like_ATP-bd"/>
</dbReference>
<feature type="transmembrane region" description="Helical" evidence="3">
    <location>
        <begin position="242"/>
        <end position="269"/>
    </location>
</feature>
<dbReference type="PANTHER" id="PTHR24221">
    <property type="entry name" value="ATP-BINDING CASSETTE SUB-FAMILY B"/>
    <property type="match status" value="1"/>
</dbReference>
<gene>
    <name evidence="5" type="ORF">ACFP1K_02840</name>
</gene>
<dbReference type="RefSeq" id="WP_380746787.1">
    <property type="nucleotide sequence ID" value="NZ_JBHSRF010000003.1"/>
</dbReference>
<comment type="caution">
    <text evidence="5">The sequence shown here is derived from an EMBL/GenBank/DDBJ whole genome shotgun (WGS) entry which is preliminary data.</text>
</comment>
<dbReference type="InterPro" id="IPR003593">
    <property type="entry name" value="AAA+_ATPase"/>
</dbReference>
<dbReference type="PROSITE" id="PS50893">
    <property type="entry name" value="ABC_TRANSPORTER_2"/>
    <property type="match status" value="1"/>
</dbReference>
<keyword evidence="1" id="KW-0547">Nucleotide-binding</keyword>
<feature type="transmembrane region" description="Helical" evidence="3">
    <location>
        <begin position="57"/>
        <end position="76"/>
    </location>
</feature>
<keyword evidence="3" id="KW-1133">Transmembrane helix</keyword>
<dbReference type="Pfam" id="PF00005">
    <property type="entry name" value="ABC_tran"/>
    <property type="match status" value="1"/>
</dbReference>
<dbReference type="Gene3D" id="3.40.50.300">
    <property type="entry name" value="P-loop containing nucleotide triphosphate hydrolases"/>
    <property type="match status" value="1"/>
</dbReference>
<name>A0ABW1N9L6_9ACTN</name>
<organism evidence="5 6">
    <name type="scientific">Sphaerisporangium aureirubrum</name>
    <dbReference type="NCBI Taxonomy" id="1544736"/>
    <lineage>
        <taxon>Bacteria</taxon>
        <taxon>Bacillati</taxon>
        <taxon>Actinomycetota</taxon>
        <taxon>Actinomycetes</taxon>
        <taxon>Streptosporangiales</taxon>
        <taxon>Streptosporangiaceae</taxon>
        <taxon>Sphaerisporangium</taxon>
    </lineage>
</organism>
<dbReference type="SUPFAM" id="SSF52540">
    <property type="entry name" value="P-loop containing nucleoside triphosphate hydrolases"/>
    <property type="match status" value="1"/>
</dbReference>
<keyword evidence="2 5" id="KW-0067">ATP-binding</keyword>
<keyword evidence="6" id="KW-1185">Reference proteome</keyword>
<dbReference type="InterPro" id="IPR039421">
    <property type="entry name" value="Type_1_exporter"/>
</dbReference>
<evidence type="ECO:0000256" key="3">
    <source>
        <dbReference type="SAM" id="Phobius"/>
    </source>
</evidence>
<dbReference type="EMBL" id="JBHSRF010000003">
    <property type="protein sequence ID" value="MFC6080079.1"/>
    <property type="molecule type" value="Genomic_DNA"/>
</dbReference>